<sequence>MKLPFKLPVSLNAGAEKLWLASQVAFLMLLGGACVVGPVCRMLHVPAYVADICASSTSAILLQFLLRHGDEESLKRLRSLVALVVTFAVVLVMLLVGIMNHIHK</sequence>
<dbReference type="PROSITE" id="PS51257">
    <property type="entry name" value="PROKAR_LIPOPROTEIN"/>
    <property type="match status" value="1"/>
</dbReference>
<accession>A0A149QS29</accession>
<evidence type="ECO:0000313" key="2">
    <source>
        <dbReference type="EMBL" id="KXV00071.1"/>
    </source>
</evidence>
<dbReference type="AlphaFoldDB" id="A0A149QS29"/>
<dbReference type="EMBL" id="LHZB01000118">
    <property type="protein sequence ID" value="KXV00071.1"/>
    <property type="molecule type" value="Genomic_DNA"/>
</dbReference>
<name>A0A149QS29_9PROT</name>
<keyword evidence="1" id="KW-1133">Transmembrane helix</keyword>
<feature type="transmembrane region" description="Helical" evidence="1">
    <location>
        <begin position="20"/>
        <end position="40"/>
    </location>
</feature>
<feature type="transmembrane region" description="Helical" evidence="1">
    <location>
        <begin position="78"/>
        <end position="98"/>
    </location>
</feature>
<evidence type="ECO:0000256" key="1">
    <source>
        <dbReference type="SAM" id="Phobius"/>
    </source>
</evidence>
<comment type="caution">
    <text evidence="2">The sequence shown here is derived from an EMBL/GenBank/DDBJ whole genome shotgun (WGS) entry which is preliminary data.</text>
</comment>
<organism evidence="2 3">
    <name type="scientific">Gluconobacter potus</name>
    <dbReference type="NCBI Taxonomy" id="2724927"/>
    <lineage>
        <taxon>Bacteria</taxon>
        <taxon>Pseudomonadati</taxon>
        <taxon>Pseudomonadota</taxon>
        <taxon>Alphaproteobacteria</taxon>
        <taxon>Acetobacterales</taxon>
        <taxon>Acetobacteraceae</taxon>
        <taxon>Gluconobacter</taxon>
    </lineage>
</organism>
<gene>
    <name evidence="2" type="ORF">AD929_12640</name>
</gene>
<reference evidence="2 3" key="1">
    <citation type="submission" date="2015-06" db="EMBL/GenBank/DDBJ databases">
        <title>Improved classification and identification of acetic acid bacteria using matrix-assisted laser desorption/ionization time-of-flight mass spectrometry; Gluconobacter nephelii and Gluconobacter uchimurae are later heterotypic synonyms of Gluconobacter japonicus and Gluconobacter oxydans, respectively.</title>
        <authorList>
            <person name="Li L."/>
            <person name="Cleenwerck I."/>
            <person name="De Vuyst L."/>
            <person name="Vandamme P."/>
        </authorList>
    </citation>
    <scope>NUCLEOTIDE SEQUENCE [LARGE SCALE GENOMIC DNA]</scope>
    <source>
        <strain evidence="2 3">LMG 1764</strain>
    </source>
</reference>
<protein>
    <submittedName>
        <fullName evidence="2">Uncharacterized protein</fullName>
    </submittedName>
</protein>
<proteinExistence type="predicted"/>
<dbReference type="Proteomes" id="UP000075573">
    <property type="component" value="Unassembled WGS sequence"/>
</dbReference>
<feature type="transmembrane region" description="Helical" evidence="1">
    <location>
        <begin position="47"/>
        <end position="66"/>
    </location>
</feature>
<dbReference type="RefSeq" id="WP_062497354.1">
    <property type="nucleotide sequence ID" value="NZ_LHZB01000118.1"/>
</dbReference>
<keyword evidence="1" id="KW-0812">Transmembrane</keyword>
<evidence type="ECO:0000313" key="3">
    <source>
        <dbReference type="Proteomes" id="UP000075573"/>
    </source>
</evidence>
<keyword evidence="1" id="KW-0472">Membrane</keyword>
<dbReference type="PATRIC" id="fig|442.7.peg.3352"/>